<dbReference type="KEGG" id="rter:IDM49_11580"/>
<geneLocation type="plasmid" evidence="3 5">
    <name>p1</name>
</geneLocation>
<dbReference type="InterPro" id="IPR001387">
    <property type="entry name" value="Cro/C1-type_HTH"/>
</dbReference>
<dbReference type="EMBL" id="CP062960">
    <property type="protein sequence ID" value="QOW64656.1"/>
    <property type="molecule type" value="Genomic_DNA"/>
</dbReference>
<evidence type="ECO:0000256" key="1">
    <source>
        <dbReference type="SAM" id="MobiDB-lite"/>
    </source>
</evidence>
<dbReference type="SMART" id="SM00530">
    <property type="entry name" value="HTH_XRE"/>
    <property type="match status" value="1"/>
</dbReference>
<evidence type="ECO:0000313" key="4">
    <source>
        <dbReference type="EMBL" id="QOW64751.1"/>
    </source>
</evidence>
<feature type="compositionally biased region" description="Polar residues" evidence="1">
    <location>
        <begin position="103"/>
        <end position="116"/>
    </location>
</feature>
<proteinExistence type="predicted"/>
<keyword evidence="5" id="KW-1185">Reference proteome</keyword>
<dbReference type="PROSITE" id="PS50943">
    <property type="entry name" value="HTH_CROC1"/>
    <property type="match status" value="1"/>
</dbReference>
<feature type="domain" description="HTH cro/C1-type" evidence="2">
    <location>
        <begin position="18"/>
        <end position="73"/>
    </location>
</feature>
<dbReference type="KEGG" id="rter:IDM49_11715"/>
<dbReference type="CDD" id="cd00093">
    <property type="entry name" value="HTH_XRE"/>
    <property type="match status" value="1"/>
</dbReference>
<reference evidence="4 5" key="1">
    <citation type="submission" date="2020-09" db="EMBL/GenBank/DDBJ databases">
        <title>Investigation of environmental microbes.</title>
        <authorList>
            <person name="Ou Y."/>
            <person name="Kang Q."/>
        </authorList>
    </citation>
    <scope>NUCLEOTIDE SEQUENCE [LARGE SCALE GENOMIC DNA]</scope>
    <source>
        <strain evidence="4 5">KJZ-14</strain>
        <plasmid evidence="3 5">p1</plasmid>
        <plasmid evidence="4 5">p2</plasmid>
    </source>
</reference>
<name>A0A7S7B0B5_9MICC</name>
<geneLocation type="plasmid" evidence="4 5">
    <name>p2</name>
</geneLocation>
<evidence type="ECO:0000313" key="3">
    <source>
        <dbReference type="EMBL" id="QOW64656.1"/>
    </source>
</evidence>
<dbReference type="Pfam" id="PF13560">
    <property type="entry name" value="HTH_31"/>
    <property type="match status" value="1"/>
</dbReference>
<dbReference type="Proteomes" id="UP000516404">
    <property type="component" value="Plasmid p2"/>
</dbReference>
<feature type="region of interest" description="Disordered" evidence="1">
    <location>
        <begin position="80"/>
        <end position="117"/>
    </location>
</feature>
<dbReference type="Gene3D" id="1.10.260.40">
    <property type="entry name" value="lambda repressor-like DNA-binding domains"/>
    <property type="match status" value="1"/>
</dbReference>
<dbReference type="AlphaFoldDB" id="A0A7S7B0B5"/>
<feature type="region of interest" description="Disordered" evidence="1">
    <location>
        <begin position="195"/>
        <end position="214"/>
    </location>
</feature>
<dbReference type="GeneID" id="96624901"/>
<dbReference type="GO" id="GO:0003677">
    <property type="term" value="F:DNA binding"/>
    <property type="evidence" value="ECO:0007669"/>
    <property type="project" value="InterPro"/>
</dbReference>
<accession>A0A7S7B0B5</accession>
<feature type="compositionally biased region" description="Basic and acidic residues" evidence="1">
    <location>
        <begin position="203"/>
        <end position="214"/>
    </location>
</feature>
<keyword evidence="4" id="KW-0614">Plasmid</keyword>
<evidence type="ECO:0000259" key="2">
    <source>
        <dbReference type="PROSITE" id="PS50943"/>
    </source>
</evidence>
<dbReference type="EMBL" id="CP062961">
    <property type="protein sequence ID" value="QOW64751.1"/>
    <property type="molecule type" value="Genomic_DNA"/>
</dbReference>
<evidence type="ECO:0000313" key="5">
    <source>
        <dbReference type="Proteomes" id="UP000516404"/>
    </source>
</evidence>
<dbReference type="RefSeq" id="WP_193836703.1">
    <property type="nucleotide sequence ID" value="NZ_CP062960.1"/>
</dbReference>
<protein>
    <submittedName>
        <fullName evidence="4">Helix-turn-helix transcriptional regulator</fullName>
    </submittedName>
</protein>
<dbReference type="Proteomes" id="UP000516404">
    <property type="component" value="Plasmid p1"/>
</dbReference>
<gene>
    <name evidence="3" type="ORF">IDM49_11580</name>
    <name evidence="4" type="ORF">IDM49_11715</name>
</gene>
<feature type="compositionally biased region" description="Basic and acidic residues" evidence="1">
    <location>
        <begin position="91"/>
        <end position="101"/>
    </location>
</feature>
<organism evidence="4 5">
    <name type="scientific">Rothia terrae</name>
    <dbReference type="NCBI Taxonomy" id="396015"/>
    <lineage>
        <taxon>Bacteria</taxon>
        <taxon>Bacillati</taxon>
        <taxon>Actinomycetota</taxon>
        <taxon>Actinomycetes</taxon>
        <taxon>Micrococcales</taxon>
        <taxon>Micrococcaceae</taxon>
        <taxon>Rothia</taxon>
    </lineage>
</organism>
<dbReference type="SUPFAM" id="SSF47413">
    <property type="entry name" value="lambda repressor-like DNA-binding domains"/>
    <property type="match status" value="1"/>
</dbReference>
<sequence>MSDQPRNIRSSRDLGAFIYDARTQRHLTQEALANKANVSRSWLIGLEQGKRPRAEMDKILSLLDALDISLSLQMLQNHETVSKNQTPPDNAAKEISEHKASSPDAQNTTSDTTSAPWESLIGGTFKNAITSHLDTSQHLETYLSGQAAQPFKNANQILGNVAGANMPNIAKMIGANTPSIEKAIRANIPNFGQASGISQALNYKERENKTSDSE</sequence>
<dbReference type="InterPro" id="IPR010982">
    <property type="entry name" value="Lambda_DNA-bd_dom_sf"/>
</dbReference>